<accession>A0A8R7TP58</accession>
<dbReference type="Gramene" id="TuG1812G0200005605.01.T01">
    <property type="protein sequence ID" value="TuG1812G0200005605.01.T01.cds276069"/>
    <property type="gene ID" value="TuG1812G0200005605.01"/>
</dbReference>
<reference evidence="2" key="1">
    <citation type="journal article" date="2013" name="Nature">
        <title>Draft genome of the wheat A-genome progenitor Triticum urartu.</title>
        <authorList>
            <person name="Ling H.Q."/>
            <person name="Zhao S."/>
            <person name="Liu D."/>
            <person name="Wang J."/>
            <person name="Sun H."/>
            <person name="Zhang C."/>
            <person name="Fan H."/>
            <person name="Li D."/>
            <person name="Dong L."/>
            <person name="Tao Y."/>
            <person name="Gao C."/>
            <person name="Wu H."/>
            <person name="Li Y."/>
            <person name="Cui Y."/>
            <person name="Guo X."/>
            <person name="Zheng S."/>
            <person name="Wang B."/>
            <person name="Yu K."/>
            <person name="Liang Q."/>
            <person name="Yang W."/>
            <person name="Lou X."/>
            <person name="Chen J."/>
            <person name="Feng M."/>
            <person name="Jian J."/>
            <person name="Zhang X."/>
            <person name="Luo G."/>
            <person name="Jiang Y."/>
            <person name="Liu J."/>
            <person name="Wang Z."/>
            <person name="Sha Y."/>
            <person name="Zhang B."/>
            <person name="Wu H."/>
            <person name="Tang D."/>
            <person name="Shen Q."/>
            <person name="Xue P."/>
            <person name="Zou S."/>
            <person name="Wang X."/>
            <person name="Liu X."/>
            <person name="Wang F."/>
            <person name="Yang Y."/>
            <person name="An X."/>
            <person name="Dong Z."/>
            <person name="Zhang K."/>
            <person name="Zhang X."/>
            <person name="Luo M.C."/>
            <person name="Dvorak J."/>
            <person name="Tong Y."/>
            <person name="Wang J."/>
            <person name="Yang H."/>
            <person name="Li Z."/>
            <person name="Wang D."/>
            <person name="Zhang A."/>
            <person name="Wang J."/>
        </authorList>
    </citation>
    <scope>NUCLEOTIDE SEQUENCE</scope>
    <source>
        <strain evidence="2">cv. G1812</strain>
    </source>
</reference>
<evidence type="ECO:0000313" key="2">
    <source>
        <dbReference type="Proteomes" id="UP000015106"/>
    </source>
</evidence>
<dbReference type="Proteomes" id="UP000015106">
    <property type="component" value="Chromosome 2"/>
</dbReference>
<reference evidence="1" key="3">
    <citation type="submission" date="2022-06" db="UniProtKB">
        <authorList>
            <consortium name="EnsemblPlants"/>
        </authorList>
    </citation>
    <scope>IDENTIFICATION</scope>
</reference>
<keyword evidence="2" id="KW-1185">Reference proteome</keyword>
<sequence length="72" mass="8032">MRTTATSNPSFPHRRCLFLLLPRSTATLLRSGLNRGREVALDSSDETRGGVQISTLSLDRDRCSEGLERIRS</sequence>
<protein>
    <submittedName>
        <fullName evidence="1">Uncharacterized protein</fullName>
    </submittedName>
</protein>
<dbReference type="AlphaFoldDB" id="A0A8R7TP58"/>
<reference evidence="1" key="2">
    <citation type="submission" date="2018-03" db="EMBL/GenBank/DDBJ databases">
        <title>The Triticum urartu genome reveals the dynamic nature of wheat genome evolution.</title>
        <authorList>
            <person name="Ling H."/>
            <person name="Ma B."/>
            <person name="Shi X."/>
            <person name="Liu H."/>
            <person name="Dong L."/>
            <person name="Sun H."/>
            <person name="Cao Y."/>
            <person name="Gao Q."/>
            <person name="Zheng S."/>
            <person name="Li Y."/>
            <person name="Yu Y."/>
            <person name="Du H."/>
            <person name="Qi M."/>
            <person name="Li Y."/>
            <person name="Yu H."/>
            <person name="Cui Y."/>
            <person name="Wang N."/>
            <person name="Chen C."/>
            <person name="Wu H."/>
            <person name="Zhao Y."/>
            <person name="Zhang J."/>
            <person name="Li Y."/>
            <person name="Zhou W."/>
            <person name="Zhang B."/>
            <person name="Hu W."/>
            <person name="Eijk M."/>
            <person name="Tang J."/>
            <person name="Witsenboer H."/>
            <person name="Zhao S."/>
            <person name="Li Z."/>
            <person name="Zhang A."/>
            <person name="Wang D."/>
            <person name="Liang C."/>
        </authorList>
    </citation>
    <scope>NUCLEOTIDE SEQUENCE [LARGE SCALE GENOMIC DNA]</scope>
    <source>
        <strain evidence="1">cv. G1812</strain>
    </source>
</reference>
<dbReference type="EnsemblPlants" id="TuG1812G0200005605.01.T01">
    <property type="protein sequence ID" value="TuG1812G0200005605.01.T01.cds276069"/>
    <property type="gene ID" value="TuG1812G0200005605.01"/>
</dbReference>
<organism evidence="1 2">
    <name type="scientific">Triticum urartu</name>
    <name type="common">Red wild einkorn</name>
    <name type="synonym">Crithodium urartu</name>
    <dbReference type="NCBI Taxonomy" id="4572"/>
    <lineage>
        <taxon>Eukaryota</taxon>
        <taxon>Viridiplantae</taxon>
        <taxon>Streptophyta</taxon>
        <taxon>Embryophyta</taxon>
        <taxon>Tracheophyta</taxon>
        <taxon>Spermatophyta</taxon>
        <taxon>Magnoliopsida</taxon>
        <taxon>Liliopsida</taxon>
        <taxon>Poales</taxon>
        <taxon>Poaceae</taxon>
        <taxon>BOP clade</taxon>
        <taxon>Pooideae</taxon>
        <taxon>Triticodae</taxon>
        <taxon>Triticeae</taxon>
        <taxon>Triticinae</taxon>
        <taxon>Triticum</taxon>
    </lineage>
</organism>
<proteinExistence type="predicted"/>
<evidence type="ECO:0000313" key="1">
    <source>
        <dbReference type="EnsemblPlants" id="TuG1812G0200005605.01.T01.cds276069"/>
    </source>
</evidence>
<name>A0A8R7TP58_TRIUA</name>